<dbReference type="EMBL" id="QTSX02004295">
    <property type="protein sequence ID" value="KAJ9066349.1"/>
    <property type="molecule type" value="Genomic_DNA"/>
</dbReference>
<organism evidence="1 2">
    <name type="scientific">Entomophthora muscae</name>
    <dbReference type="NCBI Taxonomy" id="34485"/>
    <lineage>
        <taxon>Eukaryota</taxon>
        <taxon>Fungi</taxon>
        <taxon>Fungi incertae sedis</taxon>
        <taxon>Zoopagomycota</taxon>
        <taxon>Entomophthoromycotina</taxon>
        <taxon>Entomophthoromycetes</taxon>
        <taxon>Entomophthorales</taxon>
        <taxon>Entomophthoraceae</taxon>
        <taxon>Entomophthora</taxon>
    </lineage>
</organism>
<accession>A0ACC2SVD1</accession>
<evidence type="ECO:0000313" key="2">
    <source>
        <dbReference type="Proteomes" id="UP001165960"/>
    </source>
</evidence>
<proteinExistence type="predicted"/>
<protein>
    <submittedName>
        <fullName evidence="1">Phosphatidylinositol-binding protein scs2</fullName>
    </submittedName>
</protein>
<comment type="caution">
    <text evidence="1">The sequence shown here is derived from an EMBL/GenBank/DDBJ whole genome shotgun (WGS) entry which is preliminary data.</text>
</comment>
<dbReference type="Proteomes" id="UP001165960">
    <property type="component" value="Unassembled WGS sequence"/>
</dbReference>
<keyword evidence="2" id="KW-1185">Reference proteome</keyword>
<evidence type="ECO:0000313" key="1">
    <source>
        <dbReference type="EMBL" id="KAJ9066349.1"/>
    </source>
</evidence>
<reference evidence="1" key="1">
    <citation type="submission" date="2022-04" db="EMBL/GenBank/DDBJ databases">
        <title>Genome of the entomopathogenic fungus Entomophthora muscae.</title>
        <authorList>
            <person name="Elya C."/>
            <person name="Lovett B.R."/>
            <person name="Lee E."/>
            <person name="Macias A.M."/>
            <person name="Hajek A.E."/>
            <person name="De Bivort B.L."/>
            <person name="Kasson M.T."/>
            <person name="De Fine Licht H.H."/>
            <person name="Stajich J.E."/>
        </authorList>
    </citation>
    <scope>NUCLEOTIDE SEQUENCE</scope>
    <source>
        <strain evidence="1">Berkeley</strain>
    </source>
</reference>
<sequence length="262" mass="29087">MSITLEPPSQLFFERPLTVSASETLTLTNPESEPVAFKVKTTSPKQYCVRPNSGKIEPGEKVEVQILLQPFKEEPPTDFKCKDKFLVQTATIPPEKVDLPTSQLWSSLEQENKSSIKERKLRCVFLPPNDEAKPTKQNETATSPGNSLSEMPVYNTAREVPRIKRQPEDLKNLLTDDLTRPSANSSTTSKESSIKDELKQAKLTISQLERDIEMYKAKLKAAESKPVPQSPAAVRTAPVSDFNIQAIGGAAVVAFLLGCWLF</sequence>
<name>A0ACC2SVD1_9FUNG</name>
<gene>
    <name evidence="1" type="primary">SCS2</name>
    <name evidence="1" type="ORF">DSO57_1010560</name>
</gene>